<dbReference type="InterPro" id="IPR004827">
    <property type="entry name" value="bZIP"/>
</dbReference>
<dbReference type="AlphaFoldDB" id="A0A1L9PVZ3"/>
<evidence type="ECO:0000259" key="10">
    <source>
        <dbReference type="PROSITE" id="PS00036"/>
    </source>
</evidence>
<evidence type="ECO:0000256" key="4">
    <source>
        <dbReference type="ARBA" id="ARBA00023125"/>
    </source>
</evidence>
<keyword evidence="4" id="KW-0238">DNA-binding</keyword>
<evidence type="ECO:0000313" key="11">
    <source>
        <dbReference type="EMBL" id="OJJ05719.1"/>
    </source>
</evidence>
<evidence type="ECO:0000256" key="8">
    <source>
        <dbReference type="ARBA" id="ARBA00061302"/>
    </source>
</evidence>
<feature type="region of interest" description="Disordered" evidence="9">
    <location>
        <begin position="198"/>
        <end position="221"/>
    </location>
</feature>
<dbReference type="EMBL" id="KV878133">
    <property type="protein sequence ID" value="OJJ05719.1"/>
    <property type="molecule type" value="Genomic_DNA"/>
</dbReference>
<proteinExistence type="inferred from homology"/>
<dbReference type="OrthoDB" id="5419235at2759"/>
<dbReference type="CDD" id="cd12193">
    <property type="entry name" value="bZIP_GCN4"/>
    <property type="match status" value="1"/>
</dbReference>
<feature type="region of interest" description="Disordered" evidence="9">
    <location>
        <begin position="72"/>
        <end position="102"/>
    </location>
</feature>
<reference evidence="12" key="1">
    <citation type="journal article" date="2017" name="Genome Biol.">
        <title>Comparative genomics reveals high biological diversity and specific adaptations in the industrially and medically important fungal genus Aspergillus.</title>
        <authorList>
            <person name="de Vries R.P."/>
            <person name="Riley R."/>
            <person name="Wiebenga A."/>
            <person name="Aguilar-Osorio G."/>
            <person name="Amillis S."/>
            <person name="Uchima C.A."/>
            <person name="Anderluh G."/>
            <person name="Asadollahi M."/>
            <person name="Askin M."/>
            <person name="Barry K."/>
            <person name="Battaglia E."/>
            <person name="Bayram O."/>
            <person name="Benocci T."/>
            <person name="Braus-Stromeyer S.A."/>
            <person name="Caldana C."/>
            <person name="Canovas D."/>
            <person name="Cerqueira G.C."/>
            <person name="Chen F."/>
            <person name="Chen W."/>
            <person name="Choi C."/>
            <person name="Clum A."/>
            <person name="Dos Santos R.A."/>
            <person name="Damasio A.R."/>
            <person name="Diallinas G."/>
            <person name="Emri T."/>
            <person name="Fekete E."/>
            <person name="Flipphi M."/>
            <person name="Freyberg S."/>
            <person name="Gallo A."/>
            <person name="Gournas C."/>
            <person name="Habgood R."/>
            <person name="Hainaut M."/>
            <person name="Harispe M.L."/>
            <person name="Henrissat B."/>
            <person name="Hilden K.S."/>
            <person name="Hope R."/>
            <person name="Hossain A."/>
            <person name="Karabika E."/>
            <person name="Karaffa L."/>
            <person name="Karanyi Z."/>
            <person name="Krasevec N."/>
            <person name="Kuo A."/>
            <person name="Kusch H."/>
            <person name="LaButti K."/>
            <person name="Lagendijk E.L."/>
            <person name="Lapidus A."/>
            <person name="Levasseur A."/>
            <person name="Lindquist E."/>
            <person name="Lipzen A."/>
            <person name="Logrieco A.F."/>
            <person name="MacCabe A."/>
            <person name="Maekelae M.R."/>
            <person name="Malavazi I."/>
            <person name="Melin P."/>
            <person name="Meyer V."/>
            <person name="Mielnichuk N."/>
            <person name="Miskei M."/>
            <person name="Molnar A.P."/>
            <person name="Mule G."/>
            <person name="Ngan C.Y."/>
            <person name="Orejas M."/>
            <person name="Orosz E."/>
            <person name="Ouedraogo J.P."/>
            <person name="Overkamp K.M."/>
            <person name="Park H.-S."/>
            <person name="Perrone G."/>
            <person name="Piumi F."/>
            <person name="Punt P.J."/>
            <person name="Ram A.F."/>
            <person name="Ramon A."/>
            <person name="Rauscher S."/>
            <person name="Record E."/>
            <person name="Riano-Pachon D.M."/>
            <person name="Robert V."/>
            <person name="Roehrig J."/>
            <person name="Ruller R."/>
            <person name="Salamov A."/>
            <person name="Salih N.S."/>
            <person name="Samson R.A."/>
            <person name="Sandor E."/>
            <person name="Sanguinetti M."/>
            <person name="Schuetze T."/>
            <person name="Sepcic K."/>
            <person name="Shelest E."/>
            <person name="Sherlock G."/>
            <person name="Sophianopoulou V."/>
            <person name="Squina F.M."/>
            <person name="Sun H."/>
            <person name="Susca A."/>
            <person name="Todd R.B."/>
            <person name="Tsang A."/>
            <person name="Unkles S.E."/>
            <person name="van de Wiele N."/>
            <person name="van Rossen-Uffink D."/>
            <person name="Oliveira J.V."/>
            <person name="Vesth T.C."/>
            <person name="Visser J."/>
            <person name="Yu J.-H."/>
            <person name="Zhou M."/>
            <person name="Andersen M.R."/>
            <person name="Archer D.B."/>
            <person name="Baker S.E."/>
            <person name="Benoit I."/>
            <person name="Brakhage A.A."/>
            <person name="Braus G.H."/>
            <person name="Fischer R."/>
            <person name="Frisvad J.C."/>
            <person name="Goldman G.H."/>
            <person name="Houbraken J."/>
            <person name="Oakley B."/>
            <person name="Pocsi I."/>
            <person name="Scazzocchio C."/>
            <person name="Seiboth B."/>
            <person name="vanKuyk P.A."/>
            <person name="Wortman J."/>
            <person name="Dyer P.S."/>
            <person name="Grigoriev I.V."/>
        </authorList>
    </citation>
    <scope>NUCLEOTIDE SEQUENCE [LARGE SCALE GENOMIC DNA]</scope>
    <source>
        <strain evidence="12">CBS 583.65</strain>
    </source>
</reference>
<evidence type="ECO:0000256" key="7">
    <source>
        <dbReference type="ARBA" id="ARBA00023242"/>
    </source>
</evidence>
<evidence type="ECO:0000256" key="3">
    <source>
        <dbReference type="ARBA" id="ARBA00023015"/>
    </source>
</evidence>
<dbReference type="FunFam" id="3.30.160.60:FF:001491">
    <property type="entry name" value="Cross-pathway control protein A"/>
    <property type="match status" value="1"/>
</dbReference>
<dbReference type="InterPro" id="IPR050946">
    <property type="entry name" value="AP-1_TF_bZIP"/>
</dbReference>
<comment type="similarity">
    <text evidence="8">Belongs to the bZIP family. GCN4 subfamily.</text>
</comment>
<feature type="compositionally biased region" description="Polar residues" evidence="9">
    <location>
        <begin position="198"/>
        <end position="215"/>
    </location>
</feature>
<dbReference type="PANTHER" id="PTHR11462:SF35">
    <property type="entry name" value="TRANSCRIPTION FACTOR JRA"/>
    <property type="match status" value="1"/>
</dbReference>
<keyword evidence="3" id="KW-0805">Transcription regulation</keyword>
<accession>A0A1L9PVZ3</accession>
<dbReference type="InterPro" id="IPR046347">
    <property type="entry name" value="bZIP_sf"/>
</dbReference>
<evidence type="ECO:0000256" key="1">
    <source>
        <dbReference type="ARBA" id="ARBA00004123"/>
    </source>
</evidence>
<feature type="compositionally biased region" description="Low complexity" evidence="9">
    <location>
        <begin position="465"/>
        <end position="479"/>
    </location>
</feature>
<dbReference type="GO" id="GO:0005667">
    <property type="term" value="C:transcription regulator complex"/>
    <property type="evidence" value="ECO:0007669"/>
    <property type="project" value="TreeGrafter"/>
</dbReference>
<keyword evidence="6" id="KW-0804">Transcription</keyword>
<dbReference type="GO" id="GO:0001080">
    <property type="term" value="P:nitrogen catabolite activation of transcription from RNA polymerase II promoter"/>
    <property type="evidence" value="ECO:0007669"/>
    <property type="project" value="TreeGrafter"/>
</dbReference>
<feature type="domain" description="BZIP" evidence="10">
    <location>
        <begin position="509"/>
        <end position="523"/>
    </location>
</feature>
<dbReference type="RefSeq" id="XP_040671481.1">
    <property type="nucleotide sequence ID" value="XM_040810557.1"/>
</dbReference>
<feature type="compositionally biased region" description="Polar residues" evidence="9">
    <location>
        <begin position="72"/>
        <end position="92"/>
    </location>
</feature>
<name>A0A1L9PVZ3_ASPVE</name>
<comment type="subcellular location">
    <subcellularLocation>
        <location evidence="1">Nucleus</location>
    </subcellularLocation>
</comment>
<dbReference type="GO" id="GO:0005634">
    <property type="term" value="C:nucleus"/>
    <property type="evidence" value="ECO:0007669"/>
    <property type="project" value="UniProtKB-SubCell"/>
</dbReference>
<dbReference type="PANTHER" id="PTHR11462">
    <property type="entry name" value="JUN TRANSCRIPTION FACTOR-RELATED"/>
    <property type="match status" value="1"/>
</dbReference>
<dbReference type="GeneID" id="63726068"/>
<keyword evidence="2" id="KW-0028">Amino-acid biosynthesis</keyword>
<dbReference type="GO" id="GO:0008652">
    <property type="term" value="P:amino acid biosynthetic process"/>
    <property type="evidence" value="ECO:0007669"/>
    <property type="project" value="UniProtKB-KW"/>
</dbReference>
<evidence type="ECO:0000256" key="6">
    <source>
        <dbReference type="ARBA" id="ARBA00023163"/>
    </source>
</evidence>
<feature type="compositionally biased region" description="Basic and acidic residues" evidence="9">
    <location>
        <begin position="512"/>
        <end position="530"/>
    </location>
</feature>
<dbReference type="PROSITE" id="PS00036">
    <property type="entry name" value="BZIP_BASIC"/>
    <property type="match status" value="1"/>
</dbReference>
<dbReference type="GO" id="GO:0000978">
    <property type="term" value="F:RNA polymerase II cis-regulatory region sequence-specific DNA binding"/>
    <property type="evidence" value="ECO:0007669"/>
    <property type="project" value="TreeGrafter"/>
</dbReference>
<dbReference type="Proteomes" id="UP000184073">
    <property type="component" value="Unassembled WGS sequence"/>
</dbReference>
<feature type="region of interest" description="Disordered" evidence="9">
    <location>
        <begin position="120"/>
        <end position="178"/>
    </location>
</feature>
<feature type="compositionally biased region" description="Polar residues" evidence="9">
    <location>
        <begin position="120"/>
        <end position="142"/>
    </location>
</feature>
<dbReference type="Pfam" id="PF07716">
    <property type="entry name" value="bZIP_2"/>
    <property type="match status" value="1"/>
</dbReference>
<dbReference type="Gene3D" id="3.30.160.60">
    <property type="entry name" value="Classic Zinc Finger"/>
    <property type="match status" value="1"/>
</dbReference>
<dbReference type="STRING" id="1036611.A0A1L9PVZ3"/>
<evidence type="ECO:0000256" key="2">
    <source>
        <dbReference type="ARBA" id="ARBA00022605"/>
    </source>
</evidence>
<evidence type="ECO:0000256" key="9">
    <source>
        <dbReference type="SAM" id="MobiDB-lite"/>
    </source>
</evidence>
<dbReference type="GO" id="GO:0000981">
    <property type="term" value="F:DNA-binding transcription factor activity, RNA polymerase II-specific"/>
    <property type="evidence" value="ECO:0007669"/>
    <property type="project" value="TreeGrafter"/>
</dbReference>
<sequence length="561" mass="61584">MRCTLGNSGWSIDNHDVKKSHRPLFSKAVTILSQFNQSLQYLRPYQNGLLSASPAASSSFSAETDIIDPQRTTFSTPLSNIQPSESPSQDPLNFSIASRSSSSFSNPFTTFDFTSFTTDNHQQTWLPSPSPTQPLAQNLNPDHNNNHNSNNSSSPQEDFVLYPASCPQPQQQHRDSRATAHLNPTPRQLAAYQRSLLQSGQVQRRHSVNLQQPQLAGSPVPVPRVARLATQSSGYPLSTTLRSSPSNRTHSLRRFAASNSAPAASNSNHHYRPPVPLFNNSTANSPVQNQYTQSINHRRIMSTPNIPQGEPYYYLSTRSLNMSTDVKDSDLFDFGSDNFGDEFSTDPTMLSPHLIPTGIMASKDAMGDVPSGTISPRDLMMDASAPPSASFTDLSTPSFDSPGYFSQDPSPMFGTDMDLAPGHEEWDSLFPTHDSSIPFDPAALEIAASLSEVKAEQPASPAVKSVSSRSPNTSRASSVKHSTVAGVNARRSKPLPPIKFDETDPVAAKRARNTEAARKSRARKLERQGDLERRISDLQKELDETRQLVQYWKSQAQSRGA</sequence>
<protein>
    <recommendedName>
        <fullName evidence="10">BZIP domain-containing protein</fullName>
    </recommendedName>
</protein>
<feature type="region of interest" description="Disordered" evidence="9">
    <location>
        <begin position="455"/>
        <end position="530"/>
    </location>
</feature>
<dbReference type="GO" id="GO:1903833">
    <property type="term" value="P:positive regulation of cellular response to amino acid starvation"/>
    <property type="evidence" value="ECO:0007669"/>
    <property type="project" value="TreeGrafter"/>
</dbReference>
<keyword evidence="12" id="KW-1185">Reference proteome</keyword>
<dbReference type="SUPFAM" id="SSF57959">
    <property type="entry name" value="Leucine zipper domain"/>
    <property type="match status" value="1"/>
</dbReference>
<keyword evidence="7" id="KW-0539">Nucleus</keyword>
<dbReference type="VEuPathDB" id="FungiDB:ASPVEDRAFT_32077"/>
<evidence type="ECO:0000256" key="5">
    <source>
        <dbReference type="ARBA" id="ARBA00023159"/>
    </source>
</evidence>
<organism evidence="11 12">
    <name type="scientific">Aspergillus versicolor CBS 583.65</name>
    <dbReference type="NCBI Taxonomy" id="1036611"/>
    <lineage>
        <taxon>Eukaryota</taxon>
        <taxon>Fungi</taxon>
        <taxon>Dikarya</taxon>
        <taxon>Ascomycota</taxon>
        <taxon>Pezizomycotina</taxon>
        <taxon>Eurotiomycetes</taxon>
        <taxon>Eurotiomycetidae</taxon>
        <taxon>Eurotiales</taxon>
        <taxon>Aspergillaceae</taxon>
        <taxon>Aspergillus</taxon>
        <taxon>Aspergillus subgen. Nidulantes</taxon>
    </lineage>
</organism>
<gene>
    <name evidence="11" type="ORF">ASPVEDRAFT_32077</name>
</gene>
<keyword evidence="5" id="KW-0010">Activator</keyword>
<evidence type="ECO:0000313" key="12">
    <source>
        <dbReference type="Proteomes" id="UP000184073"/>
    </source>
</evidence>